<feature type="transmembrane region" description="Helical" evidence="7">
    <location>
        <begin position="540"/>
        <end position="567"/>
    </location>
</feature>
<keyword evidence="4 7" id="KW-1133">Transmembrane helix</keyword>
<feature type="compositionally biased region" description="Low complexity" evidence="6">
    <location>
        <begin position="113"/>
        <end position="140"/>
    </location>
</feature>
<feature type="transmembrane region" description="Helical" evidence="7">
    <location>
        <begin position="1010"/>
        <end position="1033"/>
    </location>
</feature>
<dbReference type="Pfam" id="PF00209">
    <property type="entry name" value="SNF"/>
    <property type="match status" value="2"/>
</dbReference>
<feature type="transmembrane region" description="Helical" evidence="7">
    <location>
        <begin position="330"/>
        <end position="352"/>
    </location>
</feature>
<dbReference type="PRINTS" id="PR00176">
    <property type="entry name" value="NANEUSMPORT"/>
</dbReference>
<feature type="compositionally biased region" description="Basic and acidic residues" evidence="6">
    <location>
        <begin position="69"/>
        <end position="81"/>
    </location>
</feature>
<sequence length="1122" mass="118495">MSPTPSTAVSPPNGPSSSLSRLPSPHAAADGQKTRLVPANGSASPGPPSTWSSSAGVSPSGAGSSAPRSRGERRGSRRDSVQRGGSFPSAASRSSVSSRSAGVRTPASALLHRPPSLVSVPPSLPVSSSPFSLSFASRSPQSHFLPYRPTAPGERPAGRPVDVVLESPCIYKQQDFSVPLHAFPGSHTSSTGSKGKSGAFFGSFQGWRDVPLDGGSPRVGEAGSADVGDPGASGGAPSPQTDASAGKRRNDAASWFSRKQTLPPAPPAVPDGDDGDDLSASSRRFMSMSSLATQWQSRFSFVLATIGAAVGIGCVWRFPMYCYKFGGGVFLVPYFLMLVFLGLPLLALEMALGQVFRGGQMKVMNLISPRLRGLAAATILQALFICAYYSVFLSWALHYFLACFRSTLPWVVPPEQAALCSHFEGDEAACERAVRPSMFAGHGFDSRLPPDGTPRVEGDTGGVNLCVWVPPHLEAPAGGHCRPDIRHKAQEFFFEDVLAFDTQHPSALAVSVFLGIAFVWMQVFFSLFKGLQSLTAVTYAAVLLPLSAMFLVMVSALTLDGATLGLSHFFSVDWSVLVNQPAIWGEAAAQVFFSLGVFQGVMTAYAAHKKVVQNAVVDASAVAASNTVLSVISGVATFAIAGHVAKRIGALDAATGLADMSAMNIEGSQLVFVLYPISLATLPGAQLFCLLFFLAFFLLGVTSALSFVQPVIDTLKESRLLHRARRWKLTFAACVAGFLLSVPFCLRTGVYLLDTADYHWSVVGLTFLGCCECIAFGWVYGLGRQAQTVGFLPVALHAFSYLGGITIGAFVLFVVAPANRVAVGLGIALPLMLLGAGLALCLCPRYPPRPQPPQSGSADSLSTAEPSLQAALRSLQAASRFSPLSLAVSTAAGGNGKGALEDIREGEEAQLDREFGSIISLSTLSADNPTEEDERISAGKTRAGVGAAGCPFPAAEAAQNLPPFELGAAELCAPSAVLSLRDRAFWLYLGNVEHLRLNLNAITAANARVLCLWPVWSVVIKYLSPAVLLLLLFHELGQGPFFTVGGFPLRYQAAAVAVLALIFFLVFLGLCLPQFWSGLVPHELVRETKAAALEREKHFTRLSPYFATPPGAGRGPPGLRCI</sequence>
<dbReference type="VEuPathDB" id="ToxoDB:BESB_048200"/>
<dbReference type="STRING" id="94643.A0A2A9MDP8"/>
<feature type="region of interest" description="Disordered" evidence="6">
    <location>
        <begin position="1"/>
        <end position="160"/>
    </location>
</feature>
<dbReference type="GO" id="GO:0035725">
    <property type="term" value="P:sodium ion transmembrane transport"/>
    <property type="evidence" value="ECO:0007669"/>
    <property type="project" value="TreeGrafter"/>
</dbReference>
<feature type="transmembrane region" description="Helical" evidence="7">
    <location>
        <begin position="373"/>
        <end position="401"/>
    </location>
</feature>
<proteinExistence type="predicted"/>
<protein>
    <submittedName>
        <fullName evidence="8">Sodium:neurotransmitter symporter family protein</fullName>
    </submittedName>
</protein>
<feature type="compositionally biased region" description="Low complexity" evidence="6">
    <location>
        <begin position="83"/>
        <end position="102"/>
    </location>
</feature>
<feature type="transmembrane region" description="Helical" evidence="7">
    <location>
        <begin position="299"/>
        <end position="318"/>
    </location>
</feature>
<dbReference type="InterPro" id="IPR037272">
    <property type="entry name" value="SNS_sf"/>
</dbReference>
<dbReference type="KEGG" id="bbes:BESB_048200"/>
<dbReference type="InterPro" id="IPR000175">
    <property type="entry name" value="Na/ntran_symport"/>
</dbReference>
<feature type="compositionally biased region" description="Low complexity" evidence="6">
    <location>
        <begin position="15"/>
        <end position="25"/>
    </location>
</feature>
<feature type="region of interest" description="Disordered" evidence="6">
    <location>
        <begin position="211"/>
        <end position="276"/>
    </location>
</feature>
<dbReference type="RefSeq" id="XP_029220637.1">
    <property type="nucleotide sequence ID" value="XM_029363271.1"/>
</dbReference>
<dbReference type="Proteomes" id="UP000224006">
    <property type="component" value="Chromosome III"/>
</dbReference>
<evidence type="ECO:0000313" key="9">
    <source>
        <dbReference type="Proteomes" id="UP000224006"/>
    </source>
</evidence>
<feature type="transmembrane region" description="Helical" evidence="7">
    <location>
        <begin position="619"/>
        <end position="641"/>
    </location>
</feature>
<dbReference type="PANTHER" id="PTHR11616">
    <property type="entry name" value="SODIUM/CHLORIDE DEPENDENT TRANSPORTER"/>
    <property type="match status" value="1"/>
</dbReference>
<feature type="transmembrane region" description="Helical" evidence="7">
    <location>
        <begin position="794"/>
        <end position="815"/>
    </location>
</feature>
<evidence type="ECO:0000256" key="1">
    <source>
        <dbReference type="ARBA" id="ARBA00004141"/>
    </source>
</evidence>
<keyword evidence="9" id="KW-1185">Reference proteome</keyword>
<comment type="subcellular location">
    <subcellularLocation>
        <location evidence="1">Membrane</location>
        <topology evidence="1">Multi-pass membrane protein</topology>
    </subcellularLocation>
</comment>
<evidence type="ECO:0000256" key="6">
    <source>
        <dbReference type="SAM" id="MobiDB-lite"/>
    </source>
</evidence>
<gene>
    <name evidence="8" type="ORF">BESB_048200</name>
</gene>
<evidence type="ECO:0000256" key="3">
    <source>
        <dbReference type="ARBA" id="ARBA00022692"/>
    </source>
</evidence>
<dbReference type="GO" id="GO:0005886">
    <property type="term" value="C:plasma membrane"/>
    <property type="evidence" value="ECO:0007669"/>
    <property type="project" value="TreeGrafter"/>
</dbReference>
<name>A0A2A9MDP8_BESBE</name>
<evidence type="ECO:0000313" key="8">
    <source>
        <dbReference type="EMBL" id="PFH36628.1"/>
    </source>
</evidence>
<dbReference type="OrthoDB" id="331859at2759"/>
<accession>A0A2A9MDP8</accession>
<dbReference type="PANTHER" id="PTHR11616:SF240">
    <property type="entry name" value="BLOATED TUBULES, ISOFORM B-RELATED"/>
    <property type="match status" value="1"/>
</dbReference>
<keyword evidence="2" id="KW-0813">Transport</keyword>
<feature type="compositionally biased region" description="Low complexity" evidence="6">
    <location>
        <begin position="222"/>
        <end position="239"/>
    </location>
</feature>
<reference evidence="8 9" key="1">
    <citation type="submission" date="2017-09" db="EMBL/GenBank/DDBJ databases">
        <title>Genome sequencing of Besnoitia besnoiti strain Bb-Ger1.</title>
        <authorList>
            <person name="Schares G."/>
            <person name="Venepally P."/>
            <person name="Lorenzi H.A."/>
        </authorList>
    </citation>
    <scope>NUCLEOTIDE SEQUENCE [LARGE SCALE GENOMIC DNA]</scope>
    <source>
        <strain evidence="8 9">Bb-Ger1</strain>
    </source>
</reference>
<keyword evidence="5 7" id="KW-0472">Membrane</keyword>
<feature type="transmembrane region" description="Helical" evidence="7">
    <location>
        <begin position="758"/>
        <end position="782"/>
    </location>
</feature>
<evidence type="ECO:0000256" key="7">
    <source>
        <dbReference type="SAM" id="Phobius"/>
    </source>
</evidence>
<feature type="transmembrane region" description="Helical" evidence="7">
    <location>
        <begin position="1053"/>
        <end position="1076"/>
    </location>
</feature>
<evidence type="ECO:0000256" key="4">
    <source>
        <dbReference type="ARBA" id="ARBA00022989"/>
    </source>
</evidence>
<dbReference type="GeneID" id="40309750"/>
<feature type="transmembrane region" description="Helical" evidence="7">
    <location>
        <begin position="587"/>
        <end position="607"/>
    </location>
</feature>
<keyword evidence="3 7" id="KW-0812">Transmembrane</keyword>
<dbReference type="EMBL" id="NWUJ01000003">
    <property type="protein sequence ID" value="PFH36628.1"/>
    <property type="molecule type" value="Genomic_DNA"/>
</dbReference>
<dbReference type="AlphaFoldDB" id="A0A2A9MDP8"/>
<organism evidence="8 9">
    <name type="scientific">Besnoitia besnoiti</name>
    <name type="common">Apicomplexan protozoan</name>
    <dbReference type="NCBI Taxonomy" id="94643"/>
    <lineage>
        <taxon>Eukaryota</taxon>
        <taxon>Sar</taxon>
        <taxon>Alveolata</taxon>
        <taxon>Apicomplexa</taxon>
        <taxon>Conoidasida</taxon>
        <taxon>Coccidia</taxon>
        <taxon>Eucoccidiorida</taxon>
        <taxon>Eimeriorina</taxon>
        <taxon>Sarcocystidae</taxon>
        <taxon>Besnoitia</taxon>
    </lineage>
</organism>
<feature type="transmembrane region" description="Helical" evidence="7">
    <location>
        <begin position="729"/>
        <end position="752"/>
    </location>
</feature>
<dbReference type="SUPFAM" id="SSF161070">
    <property type="entry name" value="SNF-like"/>
    <property type="match status" value="1"/>
</dbReference>
<feature type="transmembrane region" description="Helical" evidence="7">
    <location>
        <begin position="821"/>
        <end position="843"/>
    </location>
</feature>
<comment type="caution">
    <text evidence="8">The sequence shown here is derived from an EMBL/GenBank/DDBJ whole genome shotgun (WGS) entry which is preliminary data.</text>
</comment>
<evidence type="ECO:0000256" key="2">
    <source>
        <dbReference type="ARBA" id="ARBA00022448"/>
    </source>
</evidence>
<feature type="compositionally biased region" description="Low complexity" evidence="6">
    <location>
        <begin position="38"/>
        <end position="68"/>
    </location>
</feature>
<feature type="transmembrane region" description="Helical" evidence="7">
    <location>
        <begin position="685"/>
        <end position="708"/>
    </location>
</feature>
<feature type="transmembrane region" description="Helical" evidence="7">
    <location>
        <begin position="507"/>
        <end position="528"/>
    </location>
</feature>
<evidence type="ECO:0000256" key="5">
    <source>
        <dbReference type="ARBA" id="ARBA00023136"/>
    </source>
</evidence>
<dbReference type="PROSITE" id="PS50267">
    <property type="entry name" value="NA_NEUROTRAN_SYMP_3"/>
    <property type="match status" value="1"/>
</dbReference>